<reference evidence="1" key="1">
    <citation type="journal article" date="2022" name="Int. J. Mol. Sci.">
        <title>Draft Genome of Tanacetum Coccineum: Genomic Comparison of Closely Related Tanacetum-Family Plants.</title>
        <authorList>
            <person name="Yamashiro T."/>
            <person name="Shiraishi A."/>
            <person name="Nakayama K."/>
            <person name="Satake H."/>
        </authorList>
    </citation>
    <scope>NUCLEOTIDE SEQUENCE</scope>
</reference>
<sequence length="34" mass="3883">IEECQKEISEARALVEEAERSLVVEVDDKDSMMT</sequence>
<dbReference type="Proteomes" id="UP001151760">
    <property type="component" value="Unassembled WGS sequence"/>
</dbReference>
<accession>A0ABQ4Z4H1</accession>
<evidence type="ECO:0000313" key="1">
    <source>
        <dbReference type="EMBL" id="GJS85064.1"/>
    </source>
</evidence>
<organism evidence="1 2">
    <name type="scientific">Tanacetum coccineum</name>
    <dbReference type="NCBI Taxonomy" id="301880"/>
    <lineage>
        <taxon>Eukaryota</taxon>
        <taxon>Viridiplantae</taxon>
        <taxon>Streptophyta</taxon>
        <taxon>Embryophyta</taxon>
        <taxon>Tracheophyta</taxon>
        <taxon>Spermatophyta</taxon>
        <taxon>Magnoliopsida</taxon>
        <taxon>eudicotyledons</taxon>
        <taxon>Gunneridae</taxon>
        <taxon>Pentapetalae</taxon>
        <taxon>asterids</taxon>
        <taxon>campanulids</taxon>
        <taxon>Asterales</taxon>
        <taxon>Asteraceae</taxon>
        <taxon>Asteroideae</taxon>
        <taxon>Anthemideae</taxon>
        <taxon>Anthemidinae</taxon>
        <taxon>Tanacetum</taxon>
    </lineage>
</organism>
<proteinExistence type="predicted"/>
<evidence type="ECO:0000313" key="2">
    <source>
        <dbReference type="Proteomes" id="UP001151760"/>
    </source>
</evidence>
<name>A0ABQ4Z4H1_9ASTR</name>
<dbReference type="EMBL" id="BQNB010011023">
    <property type="protein sequence ID" value="GJS85064.1"/>
    <property type="molecule type" value="Genomic_DNA"/>
</dbReference>
<keyword evidence="2" id="KW-1185">Reference proteome</keyword>
<comment type="caution">
    <text evidence="1">The sequence shown here is derived from an EMBL/GenBank/DDBJ whole genome shotgun (WGS) entry which is preliminary data.</text>
</comment>
<protein>
    <submittedName>
        <fullName evidence="1">Uncharacterized protein</fullName>
    </submittedName>
</protein>
<feature type="non-terminal residue" evidence="1">
    <location>
        <position position="1"/>
    </location>
</feature>
<gene>
    <name evidence="1" type="ORF">Tco_0751605</name>
</gene>
<reference evidence="1" key="2">
    <citation type="submission" date="2022-01" db="EMBL/GenBank/DDBJ databases">
        <authorList>
            <person name="Yamashiro T."/>
            <person name="Shiraishi A."/>
            <person name="Satake H."/>
            <person name="Nakayama K."/>
        </authorList>
    </citation>
    <scope>NUCLEOTIDE SEQUENCE</scope>
</reference>